<evidence type="ECO:0000313" key="6">
    <source>
        <dbReference type="Proteomes" id="UP000503088"/>
    </source>
</evidence>
<protein>
    <submittedName>
        <fullName evidence="5">ATP-binding cassette domain-containing protein</fullName>
    </submittedName>
</protein>
<name>A0A7D3Y3G5_9BACL</name>
<dbReference type="InterPro" id="IPR027417">
    <property type="entry name" value="P-loop_NTPase"/>
</dbReference>
<dbReference type="PROSITE" id="PS50893">
    <property type="entry name" value="ABC_TRANSPORTER_2"/>
    <property type="match status" value="1"/>
</dbReference>
<dbReference type="InterPro" id="IPR051782">
    <property type="entry name" value="ABC_Transporter_VariousFunc"/>
</dbReference>
<dbReference type="EMBL" id="CP048104">
    <property type="protein sequence ID" value="QKG83565.1"/>
    <property type="molecule type" value="Genomic_DNA"/>
</dbReference>
<feature type="domain" description="ABC transporter" evidence="4">
    <location>
        <begin position="14"/>
        <end position="257"/>
    </location>
</feature>
<evidence type="ECO:0000256" key="2">
    <source>
        <dbReference type="ARBA" id="ARBA00022741"/>
    </source>
</evidence>
<dbReference type="SUPFAM" id="SSF52540">
    <property type="entry name" value="P-loop containing nucleoside triphosphate hydrolases"/>
    <property type="match status" value="1"/>
</dbReference>
<dbReference type="Gene3D" id="3.40.50.300">
    <property type="entry name" value="P-loop containing nucleotide triphosphate hydrolases"/>
    <property type="match status" value="1"/>
</dbReference>
<keyword evidence="3 5" id="KW-0067">ATP-binding</keyword>
<gene>
    <name evidence="5" type="ORF">GXN76_03135</name>
</gene>
<evidence type="ECO:0000313" key="5">
    <source>
        <dbReference type="EMBL" id="QKG83565.1"/>
    </source>
</evidence>
<keyword evidence="6" id="KW-1185">Reference proteome</keyword>
<keyword evidence="2" id="KW-0547">Nucleotide-binding</keyword>
<sequence length="270" mass="30770">MRIEWSHLNKVYVEQAEGIRDRRSHHPKKRPGLLDFTASVRKGITALLGPAGAGKSTLLRITAVASVPDDGRVTYQTEDKERYVWSKGVAAMGGSPSMDILRSRIGYVPQQKRSNQDISMEEALSYLAQSYRIVQPRKYSAEMIARWGLAGFRKEPLCELPESVISRYFLVRSLMMDPDIWLLDEPTKALDSWGMHLLGEELERRRSHSIILIATNDLKLAEVADDLLLMDQGGCRRFGKRKYVTAGVPDGTVASWYKVMHTFSRQRRFR</sequence>
<accession>A0A7D3Y3G5</accession>
<dbReference type="GO" id="GO:0005524">
    <property type="term" value="F:ATP binding"/>
    <property type="evidence" value="ECO:0007669"/>
    <property type="project" value="UniProtKB-KW"/>
</dbReference>
<dbReference type="InterPro" id="IPR003439">
    <property type="entry name" value="ABC_transporter-like_ATP-bd"/>
</dbReference>
<evidence type="ECO:0000256" key="3">
    <source>
        <dbReference type="ARBA" id="ARBA00022840"/>
    </source>
</evidence>
<dbReference type="AlphaFoldDB" id="A0A7D3Y3G5"/>
<dbReference type="Proteomes" id="UP000503088">
    <property type="component" value="Chromosome"/>
</dbReference>
<keyword evidence="1" id="KW-0813">Transport</keyword>
<dbReference type="PANTHER" id="PTHR42939:SF1">
    <property type="entry name" value="ABC TRANSPORTER ATP-BINDING PROTEIN ALBC-RELATED"/>
    <property type="match status" value="1"/>
</dbReference>
<reference evidence="5 6" key="1">
    <citation type="submission" date="2020-01" db="EMBL/GenBank/DDBJ databases">
        <authorList>
            <person name="Gulvik C.A."/>
            <person name="Batra D.G."/>
        </authorList>
    </citation>
    <scope>NUCLEOTIDE SEQUENCE [LARGE SCALE GENOMIC DNA]</scope>
    <source>
        <strain evidence="5 6">W9323</strain>
    </source>
</reference>
<dbReference type="InterPro" id="IPR003593">
    <property type="entry name" value="AAA+_ATPase"/>
</dbReference>
<dbReference type="Pfam" id="PF00005">
    <property type="entry name" value="ABC_tran"/>
    <property type="match status" value="1"/>
</dbReference>
<organism evidence="5 6">
    <name type="scientific">Kroppenstedtia pulmonis</name>
    <dbReference type="NCBI Taxonomy" id="1380685"/>
    <lineage>
        <taxon>Bacteria</taxon>
        <taxon>Bacillati</taxon>
        <taxon>Bacillota</taxon>
        <taxon>Bacilli</taxon>
        <taxon>Bacillales</taxon>
        <taxon>Thermoactinomycetaceae</taxon>
        <taxon>Kroppenstedtia</taxon>
    </lineage>
</organism>
<proteinExistence type="predicted"/>
<dbReference type="GO" id="GO:0016887">
    <property type="term" value="F:ATP hydrolysis activity"/>
    <property type="evidence" value="ECO:0007669"/>
    <property type="project" value="InterPro"/>
</dbReference>
<evidence type="ECO:0000256" key="1">
    <source>
        <dbReference type="ARBA" id="ARBA00022448"/>
    </source>
</evidence>
<dbReference type="RefSeq" id="WP_173220425.1">
    <property type="nucleotide sequence ID" value="NZ_CP048104.1"/>
</dbReference>
<dbReference type="KEGG" id="kpul:GXN76_03135"/>
<evidence type="ECO:0000259" key="4">
    <source>
        <dbReference type="PROSITE" id="PS50893"/>
    </source>
</evidence>
<dbReference type="PANTHER" id="PTHR42939">
    <property type="entry name" value="ABC TRANSPORTER ATP-BINDING PROTEIN ALBC-RELATED"/>
    <property type="match status" value="1"/>
</dbReference>
<dbReference type="SMART" id="SM00382">
    <property type="entry name" value="AAA"/>
    <property type="match status" value="1"/>
</dbReference>